<comment type="caution">
    <text evidence="4">The sequence shown here is derived from an EMBL/GenBank/DDBJ whole genome shotgun (WGS) entry which is preliminary data.</text>
</comment>
<gene>
    <name evidence="4" type="ORF">ABUH87_13660</name>
</gene>
<evidence type="ECO:0000313" key="4">
    <source>
        <dbReference type="EMBL" id="MEW9856183.1"/>
    </source>
</evidence>
<dbReference type="InterPro" id="IPR025303">
    <property type="entry name" value="PdaC"/>
</dbReference>
<feature type="region of interest" description="Disordered" evidence="1">
    <location>
        <begin position="21"/>
        <end position="59"/>
    </location>
</feature>
<sequence length="279" mass="30202">MQRTAFVAAMALLATGCEAQAPDGPAANTARDSASPAAVPASALVQSSDLAGDRQGSGREVDVESELYDFEYSYPDAAGAIPGLKALLDKRLSQARRELERSAAADQREAGKDGYPYRKHSSGTKWEVVTSVPRWLSLSAEKYTYTGGAHGMAFFDSLLWDKTKQKAHEPLDLFTSKQALSAAIREPFCAALDKEREKRRGEPVEREGGDQFDECIDPVESTIILGSSDDLTLDRLGVLVGPYAAGPYAEGTYEITLPVTEAVIAAVKAEYRGDFTKRR</sequence>
<evidence type="ECO:0000259" key="3">
    <source>
        <dbReference type="Pfam" id="PF13739"/>
    </source>
</evidence>
<dbReference type="Pfam" id="PF13739">
    <property type="entry name" value="PdaC"/>
    <property type="match status" value="1"/>
</dbReference>
<feature type="compositionally biased region" description="Basic and acidic residues" evidence="1">
    <location>
        <begin position="98"/>
        <end position="116"/>
    </location>
</feature>
<proteinExistence type="predicted"/>
<evidence type="ECO:0000256" key="2">
    <source>
        <dbReference type="SAM" id="SignalP"/>
    </source>
</evidence>
<feature type="region of interest" description="Disordered" evidence="1">
    <location>
        <begin position="98"/>
        <end position="117"/>
    </location>
</feature>
<protein>
    <submittedName>
        <fullName evidence="4">DUF4163 domain-containing protein</fullName>
    </submittedName>
</protein>
<keyword evidence="2" id="KW-0732">Signal</keyword>
<evidence type="ECO:0000256" key="1">
    <source>
        <dbReference type="SAM" id="MobiDB-lite"/>
    </source>
</evidence>
<name>A0ABV3REB3_9SPHN</name>
<dbReference type="Proteomes" id="UP001556118">
    <property type="component" value="Unassembled WGS sequence"/>
</dbReference>
<keyword evidence="5" id="KW-1185">Reference proteome</keyword>
<accession>A0ABV3REB3</accession>
<dbReference type="EMBL" id="JBFNXR010000050">
    <property type="protein sequence ID" value="MEW9856183.1"/>
    <property type="molecule type" value="Genomic_DNA"/>
</dbReference>
<reference evidence="4 5" key="1">
    <citation type="submission" date="2024-06" db="EMBL/GenBank/DDBJ databases">
        <title>Novosphingobium rhizovicinus M1R2S20.</title>
        <authorList>
            <person name="Sun J.-Q."/>
        </authorList>
    </citation>
    <scope>NUCLEOTIDE SEQUENCE [LARGE SCALE GENOMIC DNA]</scope>
    <source>
        <strain evidence="4 5">M1R2S20</strain>
    </source>
</reference>
<feature type="domain" description="Deacetylase PdaC" evidence="3">
    <location>
        <begin position="64"/>
        <end position="152"/>
    </location>
</feature>
<dbReference type="RefSeq" id="WP_367774498.1">
    <property type="nucleotide sequence ID" value="NZ_JBFNXR010000050.1"/>
</dbReference>
<feature type="compositionally biased region" description="Low complexity" evidence="1">
    <location>
        <begin position="33"/>
        <end position="48"/>
    </location>
</feature>
<evidence type="ECO:0000313" key="5">
    <source>
        <dbReference type="Proteomes" id="UP001556118"/>
    </source>
</evidence>
<dbReference type="PROSITE" id="PS51257">
    <property type="entry name" value="PROKAR_LIPOPROTEIN"/>
    <property type="match status" value="1"/>
</dbReference>
<dbReference type="Gene3D" id="3.30.565.40">
    <property type="entry name" value="Fervidobacterium nodosum Rt17-B1 like"/>
    <property type="match status" value="1"/>
</dbReference>
<organism evidence="4 5">
    <name type="scientific">Novosphingobium rhizovicinum</name>
    <dbReference type="NCBI Taxonomy" id="3228928"/>
    <lineage>
        <taxon>Bacteria</taxon>
        <taxon>Pseudomonadati</taxon>
        <taxon>Pseudomonadota</taxon>
        <taxon>Alphaproteobacteria</taxon>
        <taxon>Sphingomonadales</taxon>
        <taxon>Sphingomonadaceae</taxon>
        <taxon>Novosphingobium</taxon>
    </lineage>
</organism>
<feature type="chain" id="PRO_5046043541" evidence="2">
    <location>
        <begin position="22"/>
        <end position="279"/>
    </location>
</feature>
<feature type="signal peptide" evidence="2">
    <location>
        <begin position="1"/>
        <end position="21"/>
    </location>
</feature>